<evidence type="ECO:0000313" key="3">
    <source>
        <dbReference type="Proteomes" id="UP000729402"/>
    </source>
</evidence>
<proteinExistence type="predicted"/>
<reference evidence="2" key="2">
    <citation type="submission" date="2021-02" db="EMBL/GenBank/DDBJ databases">
        <authorList>
            <person name="Kimball J.A."/>
            <person name="Haas M.W."/>
            <person name="Macchietto M."/>
            <person name="Kono T."/>
            <person name="Duquette J."/>
            <person name="Shao M."/>
        </authorList>
    </citation>
    <scope>NUCLEOTIDE SEQUENCE</scope>
    <source>
        <tissue evidence="2">Fresh leaf tissue</tissue>
    </source>
</reference>
<feature type="compositionally biased region" description="Low complexity" evidence="1">
    <location>
        <begin position="52"/>
        <end position="66"/>
    </location>
</feature>
<dbReference type="OrthoDB" id="693735at2759"/>
<dbReference type="AlphaFoldDB" id="A0A8J5VN73"/>
<protein>
    <submittedName>
        <fullName evidence="2">Uncharacterized protein</fullName>
    </submittedName>
</protein>
<name>A0A8J5VN73_ZIZPA</name>
<evidence type="ECO:0000313" key="2">
    <source>
        <dbReference type="EMBL" id="KAG8051004.1"/>
    </source>
</evidence>
<reference evidence="2" key="1">
    <citation type="journal article" date="2021" name="bioRxiv">
        <title>Whole Genome Assembly and Annotation of Northern Wild Rice, Zizania palustris L., Supports a Whole Genome Duplication in the Zizania Genus.</title>
        <authorList>
            <person name="Haas M."/>
            <person name="Kono T."/>
            <person name="Macchietto M."/>
            <person name="Millas R."/>
            <person name="McGilp L."/>
            <person name="Shao M."/>
            <person name="Duquette J."/>
            <person name="Hirsch C.N."/>
            <person name="Kimball J."/>
        </authorList>
    </citation>
    <scope>NUCLEOTIDE SEQUENCE</scope>
    <source>
        <tissue evidence="2">Fresh leaf tissue</tissue>
    </source>
</reference>
<dbReference type="PANTHER" id="PTHR38398">
    <property type="entry name" value="EXPRESSED PROTEIN"/>
    <property type="match status" value="1"/>
</dbReference>
<keyword evidence="3" id="KW-1185">Reference proteome</keyword>
<comment type="caution">
    <text evidence="2">The sequence shown here is derived from an EMBL/GenBank/DDBJ whole genome shotgun (WGS) entry which is preliminary data.</text>
</comment>
<feature type="region of interest" description="Disordered" evidence="1">
    <location>
        <begin position="38"/>
        <end position="69"/>
    </location>
</feature>
<gene>
    <name evidence="2" type="ORF">GUJ93_ZPchr0009g543</name>
</gene>
<organism evidence="2 3">
    <name type="scientific">Zizania palustris</name>
    <name type="common">Northern wild rice</name>
    <dbReference type="NCBI Taxonomy" id="103762"/>
    <lineage>
        <taxon>Eukaryota</taxon>
        <taxon>Viridiplantae</taxon>
        <taxon>Streptophyta</taxon>
        <taxon>Embryophyta</taxon>
        <taxon>Tracheophyta</taxon>
        <taxon>Spermatophyta</taxon>
        <taxon>Magnoliopsida</taxon>
        <taxon>Liliopsida</taxon>
        <taxon>Poales</taxon>
        <taxon>Poaceae</taxon>
        <taxon>BOP clade</taxon>
        <taxon>Oryzoideae</taxon>
        <taxon>Oryzeae</taxon>
        <taxon>Zizaniinae</taxon>
        <taxon>Zizania</taxon>
    </lineage>
</organism>
<sequence length="117" mass="12773">MSPQPSITRDLTHTPNSREKRINLAKIIISNWSAMVHRPADDHQGARRRRTAAATRGAGGRQQQQREALVPAAQPALVRLPCNKGKACRFKRSCFSEEEDAASAAILLLACVVCSPS</sequence>
<evidence type="ECO:0000256" key="1">
    <source>
        <dbReference type="SAM" id="MobiDB-lite"/>
    </source>
</evidence>
<dbReference type="EMBL" id="JAAALK010000289">
    <property type="protein sequence ID" value="KAG8051004.1"/>
    <property type="molecule type" value="Genomic_DNA"/>
</dbReference>
<accession>A0A8J5VN73</accession>
<dbReference type="Proteomes" id="UP000729402">
    <property type="component" value="Unassembled WGS sequence"/>
</dbReference>
<dbReference type="PANTHER" id="PTHR38398:SF1">
    <property type="entry name" value="EXPRESSED PROTEIN"/>
    <property type="match status" value="1"/>
</dbReference>